<name>A0A840A743_9CAUL</name>
<keyword evidence="2 6" id="KW-0819">tRNA processing</keyword>
<dbReference type="InterPro" id="IPR012795">
    <property type="entry name" value="tRNA_Ile_lys_synt_N"/>
</dbReference>
<gene>
    <name evidence="6" type="primary">tilS</name>
    <name evidence="8" type="ORF">GGQ61_004187</name>
</gene>
<comment type="function">
    <text evidence="6">Ligates lysine onto the cytidine present at position 34 of the AUA codon-specific tRNA(Ile) that contains the anticodon CAU, in an ATP-dependent manner. Cytidine is converted to lysidine, thus changing the amino acid specificity of the tRNA from methionine to isoleucine.</text>
</comment>
<evidence type="ECO:0000313" key="9">
    <source>
        <dbReference type="Proteomes" id="UP000530564"/>
    </source>
</evidence>
<comment type="caution">
    <text evidence="8">The sequence shown here is derived from an EMBL/GenBank/DDBJ whole genome shotgun (WGS) entry which is preliminary data.</text>
</comment>
<dbReference type="GO" id="GO:0005737">
    <property type="term" value="C:cytoplasm"/>
    <property type="evidence" value="ECO:0007669"/>
    <property type="project" value="UniProtKB-SubCell"/>
</dbReference>
<evidence type="ECO:0000259" key="7">
    <source>
        <dbReference type="Pfam" id="PF01171"/>
    </source>
</evidence>
<comment type="similarity">
    <text evidence="6">Belongs to the tRNA(Ile)-lysidine synthase family.</text>
</comment>
<keyword evidence="4 6" id="KW-0067">ATP-binding</keyword>
<dbReference type="InterPro" id="IPR011063">
    <property type="entry name" value="TilS/TtcA_N"/>
</dbReference>
<dbReference type="GO" id="GO:0005524">
    <property type="term" value="F:ATP binding"/>
    <property type="evidence" value="ECO:0007669"/>
    <property type="project" value="UniProtKB-UniRule"/>
</dbReference>
<organism evidence="8 9">
    <name type="scientific">Phenylobacterium haematophilum</name>
    <dbReference type="NCBI Taxonomy" id="98513"/>
    <lineage>
        <taxon>Bacteria</taxon>
        <taxon>Pseudomonadati</taxon>
        <taxon>Pseudomonadota</taxon>
        <taxon>Alphaproteobacteria</taxon>
        <taxon>Caulobacterales</taxon>
        <taxon>Caulobacteraceae</taxon>
        <taxon>Phenylobacterium</taxon>
    </lineage>
</organism>
<reference evidence="8 9" key="1">
    <citation type="submission" date="2020-08" db="EMBL/GenBank/DDBJ databases">
        <title>Genomic Encyclopedia of Type Strains, Phase IV (KMG-IV): sequencing the most valuable type-strain genomes for metagenomic binning, comparative biology and taxonomic classification.</title>
        <authorList>
            <person name="Goeker M."/>
        </authorList>
    </citation>
    <scope>NUCLEOTIDE SEQUENCE [LARGE SCALE GENOMIC DNA]</scope>
    <source>
        <strain evidence="8 9">DSM 21793</strain>
    </source>
</reference>
<accession>A0A840A743</accession>
<protein>
    <recommendedName>
        <fullName evidence="6">tRNA(Ile)-lysidine synthase</fullName>
        <ecNumber evidence="6">6.3.4.19</ecNumber>
    </recommendedName>
    <alternativeName>
        <fullName evidence="6">tRNA(Ile)-2-lysyl-cytidine synthase</fullName>
    </alternativeName>
    <alternativeName>
        <fullName evidence="6">tRNA(Ile)-lysidine synthetase</fullName>
    </alternativeName>
</protein>
<keyword evidence="3 6" id="KW-0547">Nucleotide-binding</keyword>
<evidence type="ECO:0000256" key="4">
    <source>
        <dbReference type="ARBA" id="ARBA00022840"/>
    </source>
</evidence>
<dbReference type="Proteomes" id="UP000530564">
    <property type="component" value="Unassembled WGS sequence"/>
</dbReference>
<evidence type="ECO:0000256" key="3">
    <source>
        <dbReference type="ARBA" id="ARBA00022741"/>
    </source>
</evidence>
<keyword evidence="9" id="KW-1185">Reference proteome</keyword>
<feature type="domain" description="tRNA(Ile)-lysidine/2-thiocytidine synthase N-terminal" evidence="7">
    <location>
        <begin position="27"/>
        <end position="206"/>
    </location>
</feature>
<dbReference type="CDD" id="cd01992">
    <property type="entry name" value="TilS_N"/>
    <property type="match status" value="1"/>
</dbReference>
<evidence type="ECO:0000256" key="5">
    <source>
        <dbReference type="ARBA" id="ARBA00048539"/>
    </source>
</evidence>
<dbReference type="InterPro" id="IPR012094">
    <property type="entry name" value="tRNA_Ile_lys_synt"/>
</dbReference>
<comment type="subcellular location">
    <subcellularLocation>
        <location evidence="6">Cytoplasm</location>
    </subcellularLocation>
</comment>
<dbReference type="Gene3D" id="3.40.50.620">
    <property type="entry name" value="HUPs"/>
    <property type="match status" value="1"/>
</dbReference>
<dbReference type="EMBL" id="JACIDK010000011">
    <property type="protein sequence ID" value="MBB3893443.1"/>
    <property type="molecule type" value="Genomic_DNA"/>
</dbReference>
<dbReference type="PANTHER" id="PTHR43033">
    <property type="entry name" value="TRNA(ILE)-LYSIDINE SYNTHASE-RELATED"/>
    <property type="match status" value="1"/>
</dbReference>
<dbReference type="InterPro" id="IPR014729">
    <property type="entry name" value="Rossmann-like_a/b/a_fold"/>
</dbReference>
<evidence type="ECO:0000313" key="8">
    <source>
        <dbReference type="EMBL" id="MBB3893443.1"/>
    </source>
</evidence>
<dbReference type="EC" id="6.3.4.19" evidence="6"/>
<dbReference type="GO" id="GO:0032267">
    <property type="term" value="F:tRNA(Ile)-lysidine synthase activity"/>
    <property type="evidence" value="ECO:0007669"/>
    <property type="project" value="UniProtKB-EC"/>
</dbReference>
<evidence type="ECO:0000256" key="6">
    <source>
        <dbReference type="HAMAP-Rule" id="MF_01161"/>
    </source>
</evidence>
<evidence type="ECO:0000256" key="2">
    <source>
        <dbReference type="ARBA" id="ARBA00022694"/>
    </source>
</evidence>
<comment type="catalytic activity">
    <reaction evidence="5 6">
        <text>cytidine(34) in tRNA(Ile2) + L-lysine + ATP = lysidine(34) in tRNA(Ile2) + AMP + diphosphate + H(+)</text>
        <dbReference type="Rhea" id="RHEA:43744"/>
        <dbReference type="Rhea" id="RHEA-COMP:10625"/>
        <dbReference type="Rhea" id="RHEA-COMP:10670"/>
        <dbReference type="ChEBI" id="CHEBI:15378"/>
        <dbReference type="ChEBI" id="CHEBI:30616"/>
        <dbReference type="ChEBI" id="CHEBI:32551"/>
        <dbReference type="ChEBI" id="CHEBI:33019"/>
        <dbReference type="ChEBI" id="CHEBI:82748"/>
        <dbReference type="ChEBI" id="CHEBI:83665"/>
        <dbReference type="ChEBI" id="CHEBI:456215"/>
        <dbReference type="EC" id="6.3.4.19"/>
    </reaction>
</comment>
<sequence length="409" mass="42873">MLGLSDLGTVVRTVLDRRLAAGSTAPIAVALSGGGDSRALALMAADWAQVHGRRLAILTVDHGLNPDSAAWSAACAALAVRLGATFHPLAWTGDKPAQGLPAAARAARHRLLADAARAIGARVILMGHTASDLAEAAAMRAEGSTTPSPREWAPSPAWPEGRGVFLLRPLLAASRAQVRGWLTDLGETWIDDPANEDQRFARARARLAEPPAVAPLAALDPELAALAAGAQIDAAGVVSLPRVRLPERLVAAAALCAAGTARPPRADRLARIMQHLPLEEPFITTLAGARIQAKGERALFMREQGELLRSGIADLVLAPGEQTVWDGRFEITTQRVAVIAPLTGHAAQLPRAQRAALHDVPVRARAALPVVLDGDQAACPLLEETPGVSVRNLVRERLLAAAGAVEREP</sequence>
<keyword evidence="6" id="KW-0963">Cytoplasm</keyword>
<keyword evidence="1 6" id="KW-0436">Ligase</keyword>
<comment type="domain">
    <text evidence="6">The N-terminal region contains the highly conserved SGGXDS motif, predicted to be a P-loop motif involved in ATP binding.</text>
</comment>
<dbReference type="Pfam" id="PF01171">
    <property type="entry name" value="ATP_bind_3"/>
    <property type="match status" value="1"/>
</dbReference>
<feature type="binding site" evidence="6">
    <location>
        <begin position="32"/>
        <end position="37"/>
    </location>
    <ligand>
        <name>ATP</name>
        <dbReference type="ChEBI" id="CHEBI:30616"/>
    </ligand>
</feature>
<dbReference type="NCBIfam" id="TIGR02432">
    <property type="entry name" value="lysidine_TilS_N"/>
    <property type="match status" value="1"/>
</dbReference>
<dbReference type="HAMAP" id="MF_01161">
    <property type="entry name" value="tRNA_Ile_lys_synt"/>
    <property type="match status" value="1"/>
</dbReference>
<dbReference type="RefSeq" id="WP_343056243.1">
    <property type="nucleotide sequence ID" value="NZ_JACIDK010000011.1"/>
</dbReference>
<proteinExistence type="inferred from homology"/>
<dbReference type="GO" id="GO:0006400">
    <property type="term" value="P:tRNA modification"/>
    <property type="evidence" value="ECO:0007669"/>
    <property type="project" value="UniProtKB-UniRule"/>
</dbReference>
<dbReference type="AlphaFoldDB" id="A0A840A743"/>
<dbReference type="PANTHER" id="PTHR43033:SF1">
    <property type="entry name" value="TRNA(ILE)-LYSIDINE SYNTHASE-RELATED"/>
    <property type="match status" value="1"/>
</dbReference>
<evidence type="ECO:0000256" key="1">
    <source>
        <dbReference type="ARBA" id="ARBA00022598"/>
    </source>
</evidence>
<dbReference type="SUPFAM" id="SSF52402">
    <property type="entry name" value="Adenine nucleotide alpha hydrolases-like"/>
    <property type="match status" value="1"/>
</dbReference>